<dbReference type="GO" id="GO:0004364">
    <property type="term" value="F:glutathione transferase activity"/>
    <property type="evidence" value="ECO:0007669"/>
    <property type="project" value="TreeGrafter"/>
</dbReference>
<dbReference type="InterPro" id="IPR044087">
    <property type="entry name" value="NahD-like"/>
</dbReference>
<dbReference type="GO" id="GO:0004602">
    <property type="term" value="F:glutathione peroxidase activity"/>
    <property type="evidence" value="ECO:0007669"/>
    <property type="project" value="TreeGrafter"/>
</dbReference>
<dbReference type="Gene3D" id="3.40.30.10">
    <property type="entry name" value="Glutaredoxin"/>
    <property type="match status" value="1"/>
</dbReference>
<accession>A0A4R5MAG4</accession>
<protein>
    <recommendedName>
        <fullName evidence="1">2-hydroxychromene-2-carboxylate isomerase</fullName>
        <ecNumber evidence="1">5.99.1.4</ecNumber>
    </recommendedName>
</protein>
<keyword evidence="1 4" id="KW-0413">Isomerase</keyword>
<dbReference type="SUPFAM" id="SSF52833">
    <property type="entry name" value="Thioredoxin-like"/>
    <property type="match status" value="1"/>
</dbReference>
<dbReference type="AlphaFoldDB" id="A0A4R5MAG4"/>
<dbReference type="CDD" id="cd03022">
    <property type="entry name" value="DsbA_HCCA_Iso"/>
    <property type="match status" value="1"/>
</dbReference>
<dbReference type="InterPro" id="IPR051924">
    <property type="entry name" value="GST_Kappa/NadH"/>
</dbReference>
<comment type="catalytic activity">
    <reaction evidence="1">
        <text>2-hydroxychromene-2-carboxylate = (3E)-4-(2-hydroxyphenyl)-2-oxobut-3-enoate</text>
        <dbReference type="Rhea" id="RHEA:27401"/>
        <dbReference type="ChEBI" id="CHEBI:59350"/>
        <dbReference type="ChEBI" id="CHEBI:59353"/>
        <dbReference type="EC" id="5.99.1.4"/>
    </reaction>
</comment>
<dbReference type="PANTHER" id="PTHR42943:SF2">
    <property type="entry name" value="GLUTATHIONE S-TRANSFERASE KAPPA 1"/>
    <property type="match status" value="1"/>
</dbReference>
<evidence type="ECO:0000259" key="3">
    <source>
        <dbReference type="Pfam" id="PF01323"/>
    </source>
</evidence>
<comment type="similarity">
    <text evidence="1">Belongs to the GST superfamily. NadH family.</text>
</comment>
<evidence type="ECO:0000256" key="2">
    <source>
        <dbReference type="PIRSR" id="PIRSR006386-1"/>
    </source>
</evidence>
<dbReference type="PANTHER" id="PTHR42943">
    <property type="entry name" value="GLUTATHIONE S-TRANSFERASE KAPPA"/>
    <property type="match status" value="1"/>
</dbReference>
<dbReference type="OrthoDB" id="8560325at2"/>
<comment type="caution">
    <text evidence="4">The sequence shown here is derived from an EMBL/GenBank/DDBJ whole genome shotgun (WGS) entry which is preliminary data.</text>
</comment>
<dbReference type="GO" id="GO:1901170">
    <property type="term" value="P:naphthalene catabolic process"/>
    <property type="evidence" value="ECO:0007669"/>
    <property type="project" value="InterPro"/>
</dbReference>
<gene>
    <name evidence="4" type="ORF">EYW47_13345</name>
</gene>
<proteinExistence type="inferred from homology"/>
<feature type="domain" description="DSBA-like thioredoxin" evidence="3">
    <location>
        <begin position="6"/>
        <end position="202"/>
    </location>
</feature>
<evidence type="ECO:0000313" key="4">
    <source>
        <dbReference type="EMBL" id="TDG23709.1"/>
    </source>
</evidence>
<name>A0A4R5MAG4_9BURK</name>
<dbReference type="RefSeq" id="WP_133195306.1">
    <property type="nucleotide sequence ID" value="NZ_JBHUCW010000006.1"/>
</dbReference>
<dbReference type="GO" id="GO:0018845">
    <property type="term" value="F:2-hydroxychromene-2-carboxylate isomerase activity"/>
    <property type="evidence" value="ECO:0007669"/>
    <property type="project" value="UniProtKB-UniRule"/>
</dbReference>
<dbReference type="GO" id="GO:0006749">
    <property type="term" value="P:glutathione metabolic process"/>
    <property type="evidence" value="ECO:0007669"/>
    <property type="project" value="TreeGrafter"/>
</dbReference>
<dbReference type="EC" id="5.99.1.4" evidence="1"/>
<dbReference type="InterPro" id="IPR001853">
    <property type="entry name" value="DSBA-like_thioredoxin_dom"/>
</dbReference>
<sequence length="209" mass="23497">MSVVNVQFLFDFGSPNAYLSHKVIPAIEARQGVRFEYVPILLGGLFKLTGNRSPAETTAHIENKRKYMMLEMQRFVEQHGLTAYRMNPHFPVNTLQLMRGAVAAQREGVEGMFERYVDRMFAHMWEDGLKLDDPQVLRATLEADGLDAARFEAALGDANVKGTLLANTQAAYERGAFGAPTFFVGEEMFFGKDRLRDVEEEIARVKASA</sequence>
<reference evidence="4 5" key="1">
    <citation type="submission" date="2019-03" db="EMBL/GenBank/DDBJ databases">
        <title>Paraburkholderia sp. 4M-K11, isolated from subtropical forest soil.</title>
        <authorList>
            <person name="Gao Z.-H."/>
            <person name="Qiu L.-H."/>
        </authorList>
    </citation>
    <scope>NUCLEOTIDE SEQUENCE [LARGE SCALE GENOMIC DNA]</scope>
    <source>
        <strain evidence="4 5">4M-K11</strain>
    </source>
</reference>
<evidence type="ECO:0000313" key="5">
    <source>
        <dbReference type="Proteomes" id="UP000295722"/>
    </source>
</evidence>
<dbReference type="EMBL" id="SMRP01000005">
    <property type="protein sequence ID" value="TDG23709.1"/>
    <property type="molecule type" value="Genomic_DNA"/>
</dbReference>
<dbReference type="InterPro" id="IPR036249">
    <property type="entry name" value="Thioredoxin-like_sf"/>
</dbReference>
<organism evidence="4 5">
    <name type="scientific">Paraburkholderia silviterrae</name>
    <dbReference type="NCBI Taxonomy" id="2528715"/>
    <lineage>
        <taxon>Bacteria</taxon>
        <taxon>Pseudomonadati</taxon>
        <taxon>Pseudomonadota</taxon>
        <taxon>Betaproteobacteria</taxon>
        <taxon>Burkholderiales</taxon>
        <taxon>Burkholderiaceae</taxon>
        <taxon>Paraburkholderia</taxon>
    </lineage>
</organism>
<dbReference type="PIRSF" id="PIRSF006386">
    <property type="entry name" value="HCCAis_GSTk"/>
    <property type="match status" value="1"/>
</dbReference>
<feature type="active site" description="Nucleophile" evidence="2">
    <location>
        <position position="14"/>
    </location>
</feature>
<keyword evidence="5" id="KW-1185">Reference proteome</keyword>
<evidence type="ECO:0000256" key="1">
    <source>
        <dbReference type="PIRNR" id="PIRNR006386"/>
    </source>
</evidence>
<dbReference type="InterPro" id="IPR014440">
    <property type="entry name" value="HCCAis_GSTk"/>
</dbReference>
<dbReference type="Pfam" id="PF01323">
    <property type="entry name" value="DSBA"/>
    <property type="match status" value="1"/>
</dbReference>
<dbReference type="Proteomes" id="UP000295722">
    <property type="component" value="Unassembled WGS sequence"/>
</dbReference>